<dbReference type="AlphaFoldDB" id="A0A834KH17"/>
<dbReference type="EMBL" id="JACSDZ010000004">
    <property type="protein sequence ID" value="KAF7406493.1"/>
    <property type="molecule type" value="Genomic_DNA"/>
</dbReference>
<keyword evidence="1" id="KW-0812">Transmembrane</keyword>
<reference evidence="2" key="1">
    <citation type="journal article" date="2020" name="G3 (Bethesda)">
        <title>High-Quality Assemblies for Three Invasive Social Wasps from the &lt;i&gt;Vespula&lt;/i&gt; Genus.</title>
        <authorList>
            <person name="Harrop T.W.R."/>
            <person name="Guhlin J."/>
            <person name="McLaughlin G.M."/>
            <person name="Permina E."/>
            <person name="Stockwell P."/>
            <person name="Gilligan J."/>
            <person name="Le Lec M.F."/>
            <person name="Gruber M.A.M."/>
            <person name="Quinn O."/>
            <person name="Lovegrove M."/>
            <person name="Duncan E.J."/>
            <person name="Remnant E.J."/>
            <person name="Van Eeckhoven J."/>
            <person name="Graham B."/>
            <person name="Knapp R.A."/>
            <person name="Langford K.W."/>
            <person name="Kronenberg Z."/>
            <person name="Press M.O."/>
            <person name="Eacker S.M."/>
            <person name="Wilson-Rankin E.E."/>
            <person name="Purcell J."/>
            <person name="Lester P.J."/>
            <person name="Dearden P.K."/>
        </authorList>
    </citation>
    <scope>NUCLEOTIDE SEQUENCE</scope>
    <source>
        <strain evidence="2">Linc-1</strain>
    </source>
</reference>
<organism evidence="2 3">
    <name type="scientific">Vespula germanica</name>
    <name type="common">German yellow jacket</name>
    <name type="synonym">Paravespula germanica</name>
    <dbReference type="NCBI Taxonomy" id="30212"/>
    <lineage>
        <taxon>Eukaryota</taxon>
        <taxon>Metazoa</taxon>
        <taxon>Ecdysozoa</taxon>
        <taxon>Arthropoda</taxon>
        <taxon>Hexapoda</taxon>
        <taxon>Insecta</taxon>
        <taxon>Pterygota</taxon>
        <taxon>Neoptera</taxon>
        <taxon>Endopterygota</taxon>
        <taxon>Hymenoptera</taxon>
        <taxon>Apocrita</taxon>
        <taxon>Aculeata</taxon>
        <taxon>Vespoidea</taxon>
        <taxon>Vespidae</taxon>
        <taxon>Vespinae</taxon>
        <taxon>Vespula</taxon>
    </lineage>
</organism>
<keyword evidence="3" id="KW-1185">Reference proteome</keyword>
<evidence type="ECO:0000313" key="2">
    <source>
        <dbReference type="EMBL" id="KAF7406493.1"/>
    </source>
</evidence>
<protein>
    <submittedName>
        <fullName evidence="2">Uncharacterized protein</fullName>
    </submittedName>
</protein>
<sequence>MSSSCENSCPWKDYLEDTINRFASYLTDFLPSSFGLTLDSTSAVIFGNEPFQRFSEFFQELIALLSFDEFQLQLLKIFLFILTSTIALICIAWHVYGLRISEQFMNPSGLPAYYGKSSE</sequence>
<gene>
    <name evidence="2" type="ORF">HZH68_005862</name>
</gene>
<feature type="transmembrane region" description="Helical" evidence="1">
    <location>
        <begin position="74"/>
        <end position="96"/>
    </location>
</feature>
<name>A0A834KH17_VESGE</name>
<keyword evidence="1" id="KW-1133">Transmembrane helix</keyword>
<evidence type="ECO:0000313" key="3">
    <source>
        <dbReference type="Proteomes" id="UP000617340"/>
    </source>
</evidence>
<dbReference type="Proteomes" id="UP000617340">
    <property type="component" value="Unassembled WGS sequence"/>
</dbReference>
<comment type="caution">
    <text evidence="2">The sequence shown here is derived from an EMBL/GenBank/DDBJ whole genome shotgun (WGS) entry which is preliminary data.</text>
</comment>
<evidence type="ECO:0000256" key="1">
    <source>
        <dbReference type="SAM" id="Phobius"/>
    </source>
</evidence>
<keyword evidence="1" id="KW-0472">Membrane</keyword>
<accession>A0A834KH17</accession>
<proteinExistence type="predicted"/>